<comment type="similarity">
    <text evidence="1">Belongs to the P-Pant transferase superfamily. Gsp/Sfp/HetI/AcpT family.</text>
</comment>
<evidence type="ECO:0000256" key="2">
    <source>
        <dbReference type="ARBA" id="ARBA00022679"/>
    </source>
</evidence>
<dbReference type="Pfam" id="PF01648">
    <property type="entry name" value="ACPS"/>
    <property type="match status" value="1"/>
</dbReference>
<dbReference type="PANTHER" id="PTHR12215">
    <property type="entry name" value="PHOSPHOPANTETHEINE TRANSFERASE"/>
    <property type="match status" value="1"/>
</dbReference>
<dbReference type="STRING" id="758803.SAMN05421803_113182"/>
<dbReference type="InterPro" id="IPR008278">
    <property type="entry name" value="4-PPantetheinyl_Trfase_dom"/>
</dbReference>
<dbReference type="PANTHER" id="PTHR12215:SF10">
    <property type="entry name" value="L-AMINOADIPATE-SEMIALDEHYDE DEHYDROGENASE-PHOSPHOPANTETHEINYL TRANSFERASE"/>
    <property type="match status" value="1"/>
</dbReference>
<gene>
    <name evidence="5" type="ORF">SAMN05421803_113182</name>
</gene>
<dbReference type="GO" id="GO:0008897">
    <property type="term" value="F:holo-[acyl-carrier-protein] synthase activity"/>
    <property type="evidence" value="ECO:0007669"/>
    <property type="project" value="InterPro"/>
</dbReference>
<sequence length="256" mass="28227">MGGMTLPPLAPEIWWAHTSWATERLSDLLDARERARGDRFLHRADRDRHLLARAMSRLVLAERAGCGPREVEFELRCRSCDEKERAGAERDAEPHGKPHPAGPARGWEISVSHSGEWVVLVVSDGVPVGVDVERVAPARDLEGLAAYTLSDTEREVWEALSGEERRGAFFGYWARKEALLKATGLGLAGGLRRVTVSPPHTGARLLEWTGGGDPASSWLADLDRGEEYRAALAVLTDRPVEPVLHPASAVRELLRR</sequence>
<feature type="region of interest" description="Disordered" evidence="3">
    <location>
        <begin position="85"/>
        <end position="106"/>
    </location>
</feature>
<protein>
    <submittedName>
        <fullName evidence="5">4'-phosphopantetheinyl transferase</fullName>
    </submittedName>
</protein>
<organism evidence="5 6">
    <name type="scientific">Nocardiopsis flavescens</name>
    <dbReference type="NCBI Taxonomy" id="758803"/>
    <lineage>
        <taxon>Bacteria</taxon>
        <taxon>Bacillati</taxon>
        <taxon>Actinomycetota</taxon>
        <taxon>Actinomycetes</taxon>
        <taxon>Streptosporangiales</taxon>
        <taxon>Nocardiopsidaceae</taxon>
        <taxon>Nocardiopsis</taxon>
    </lineage>
</organism>
<evidence type="ECO:0000313" key="5">
    <source>
        <dbReference type="EMBL" id="SHK10347.1"/>
    </source>
</evidence>
<dbReference type="RefSeq" id="WP_073381066.1">
    <property type="nucleotide sequence ID" value="NZ_FQZK01000013.1"/>
</dbReference>
<accession>A0A1M6PQZ1</accession>
<dbReference type="InterPro" id="IPR037143">
    <property type="entry name" value="4-PPantetheinyl_Trfase_dom_sf"/>
</dbReference>
<reference evidence="5 6" key="1">
    <citation type="submission" date="2016-11" db="EMBL/GenBank/DDBJ databases">
        <authorList>
            <person name="Jaros S."/>
            <person name="Januszkiewicz K."/>
            <person name="Wedrychowicz H."/>
        </authorList>
    </citation>
    <scope>NUCLEOTIDE SEQUENCE [LARGE SCALE GENOMIC DNA]</scope>
    <source>
        <strain evidence="5 6">CGMCC 4.5723</strain>
    </source>
</reference>
<dbReference type="Gene3D" id="3.90.470.20">
    <property type="entry name" value="4'-phosphopantetheinyl transferase domain"/>
    <property type="match status" value="2"/>
</dbReference>
<keyword evidence="2 5" id="KW-0808">Transferase</keyword>
<dbReference type="InterPro" id="IPR050559">
    <property type="entry name" value="P-Pant_transferase_sf"/>
</dbReference>
<dbReference type="GO" id="GO:0000287">
    <property type="term" value="F:magnesium ion binding"/>
    <property type="evidence" value="ECO:0007669"/>
    <property type="project" value="InterPro"/>
</dbReference>
<name>A0A1M6PQZ1_9ACTN</name>
<dbReference type="Proteomes" id="UP000184452">
    <property type="component" value="Unassembled WGS sequence"/>
</dbReference>
<evidence type="ECO:0000256" key="3">
    <source>
        <dbReference type="SAM" id="MobiDB-lite"/>
    </source>
</evidence>
<feature type="compositionally biased region" description="Basic and acidic residues" evidence="3">
    <location>
        <begin position="85"/>
        <end position="96"/>
    </location>
</feature>
<feature type="domain" description="4'-phosphopantetheinyl transferase" evidence="4">
    <location>
        <begin position="127"/>
        <end position="233"/>
    </location>
</feature>
<dbReference type="AlphaFoldDB" id="A0A1M6PQZ1"/>
<proteinExistence type="inferred from homology"/>
<dbReference type="GO" id="GO:0005829">
    <property type="term" value="C:cytosol"/>
    <property type="evidence" value="ECO:0007669"/>
    <property type="project" value="TreeGrafter"/>
</dbReference>
<evidence type="ECO:0000259" key="4">
    <source>
        <dbReference type="Pfam" id="PF01648"/>
    </source>
</evidence>
<keyword evidence="6" id="KW-1185">Reference proteome</keyword>
<evidence type="ECO:0000313" key="6">
    <source>
        <dbReference type="Proteomes" id="UP000184452"/>
    </source>
</evidence>
<dbReference type="EMBL" id="FQZK01000013">
    <property type="protein sequence ID" value="SHK10347.1"/>
    <property type="molecule type" value="Genomic_DNA"/>
</dbReference>
<evidence type="ECO:0000256" key="1">
    <source>
        <dbReference type="ARBA" id="ARBA00010990"/>
    </source>
</evidence>
<dbReference type="GO" id="GO:0019878">
    <property type="term" value="P:lysine biosynthetic process via aminoadipic acid"/>
    <property type="evidence" value="ECO:0007669"/>
    <property type="project" value="TreeGrafter"/>
</dbReference>
<dbReference type="SUPFAM" id="SSF56214">
    <property type="entry name" value="4'-phosphopantetheinyl transferase"/>
    <property type="match status" value="2"/>
</dbReference>
<dbReference type="OrthoDB" id="190168at2"/>